<dbReference type="EMBL" id="AP014940">
    <property type="protein sequence ID" value="BAV96302.1"/>
    <property type="molecule type" value="Genomic_DNA"/>
</dbReference>
<dbReference type="InterPro" id="IPR011659">
    <property type="entry name" value="WD40"/>
</dbReference>
<dbReference type="InterPro" id="IPR011042">
    <property type="entry name" value="6-blade_b-propeller_TolB-like"/>
</dbReference>
<reference evidence="2 3" key="1">
    <citation type="journal article" date="2017" name="DNA Res.">
        <title>Complete genome sequence and expression profile of the commercial lytic enzyme producer Lysobacter enzymogenes M497-1.</title>
        <authorList>
            <person name="Takami H."/>
            <person name="Toyoda A."/>
            <person name="Uchiyama I."/>
            <person name="Itoh T."/>
            <person name="Takaki Y."/>
            <person name="Arai W."/>
            <person name="Nishi S."/>
            <person name="Kawai M."/>
            <person name="Shinya K."/>
            <person name="Ikeda H."/>
        </authorList>
    </citation>
    <scope>NUCLEOTIDE SEQUENCE [LARGE SCALE GENOMIC DNA]</scope>
    <source>
        <strain evidence="2 3">M497-1</strain>
    </source>
</reference>
<name>A0AAU9ADI9_LYSEN</name>
<dbReference type="PANTHER" id="PTHR36842:SF1">
    <property type="entry name" value="PROTEIN TOLB"/>
    <property type="match status" value="1"/>
</dbReference>
<dbReference type="PANTHER" id="PTHR36842">
    <property type="entry name" value="PROTEIN TOLB HOMOLOG"/>
    <property type="match status" value="1"/>
</dbReference>
<evidence type="ECO:0000313" key="3">
    <source>
        <dbReference type="Proteomes" id="UP000218824"/>
    </source>
</evidence>
<dbReference type="Proteomes" id="UP000218824">
    <property type="component" value="Chromosome"/>
</dbReference>
<dbReference type="SUPFAM" id="SSF82171">
    <property type="entry name" value="DPP6 N-terminal domain-like"/>
    <property type="match status" value="1"/>
</dbReference>
<gene>
    <name evidence="2" type="ORF">LEN_0815</name>
</gene>
<evidence type="ECO:0000313" key="2">
    <source>
        <dbReference type="EMBL" id="BAV96302.1"/>
    </source>
</evidence>
<organism evidence="2 3">
    <name type="scientific">Lysobacter enzymogenes</name>
    <dbReference type="NCBI Taxonomy" id="69"/>
    <lineage>
        <taxon>Bacteria</taxon>
        <taxon>Pseudomonadati</taxon>
        <taxon>Pseudomonadota</taxon>
        <taxon>Gammaproteobacteria</taxon>
        <taxon>Lysobacterales</taxon>
        <taxon>Lysobacteraceae</taxon>
        <taxon>Lysobacter</taxon>
    </lineage>
</organism>
<comment type="similarity">
    <text evidence="1">Belongs to the TolB family.</text>
</comment>
<dbReference type="RefSeq" id="WP_096376749.1">
    <property type="nucleotide sequence ID" value="NZ_AP014940.1"/>
</dbReference>
<dbReference type="GeneID" id="83062708"/>
<proteinExistence type="inferred from homology"/>
<evidence type="ECO:0000256" key="1">
    <source>
        <dbReference type="ARBA" id="ARBA00009820"/>
    </source>
</evidence>
<dbReference type="KEGG" id="lem:LEN_0815"/>
<protein>
    <submittedName>
        <fullName evidence="2">WD40 domain-containing protein</fullName>
    </submittedName>
</protein>
<dbReference type="AlphaFoldDB" id="A0AAU9ADI9"/>
<dbReference type="Gene3D" id="2.120.10.30">
    <property type="entry name" value="TolB, C-terminal domain"/>
    <property type="match status" value="2"/>
</dbReference>
<accession>A0AAU9ADI9</accession>
<sequence length="444" mass="47153">MFATPLAISALALALSAEGIGIEPPIQPVQLISHVHGKSEPVWDAFNAQISADGNTIVFTSAADDLIDGADTNGHRDVFLYDLGCERMVRISDSVAGAEGNADSSSGSVSGDGRYVAFSSHASNLVPGDGNAEGDVFLLDRDTGQLRRISAAPNTIPRPRKEGSYAPRISADGRFVAFTSNTDTLVSGDDNRTNDVYLYEIASGRIELGSRAADGGFADSNSGHAEISADGRRLLFTSMASDLLGAPSDRGHLYLRDRLTGITEMVDRAPNGQPSDGDRSDMMYALSGDGRYAAFTSRSARLWPGTWSARVLFLRDTQLGTLRPITAAPGDAMNNWYSATPALSYDGLWLAYMSGNASLDLSMRHRSLFLRKLEGDTLALTPTDGNTLEGTSWFPSLSADGNRVVFESNSRDLIPGVSDGGRAIYLFDYGGGGSAKCVPRAGGR</sequence>
<dbReference type="Pfam" id="PF07676">
    <property type="entry name" value="PD40"/>
    <property type="match status" value="2"/>
</dbReference>